<evidence type="ECO:0000313" key="4">
    <source>
        <dbReference type="Proteomes" id="UP000198611"/>
    </source>
</evidence>
<name>A0A1I1QK52_9GAMM</name>
<dbReference type="EMBL" id="FOMJ01000002">
    <property type="protein sequence ID" value="SFD19653.1"/>
    <property type="molecule type" value="Genomic_DNA"/>
</dbReference>
<keyword evidence="4" id="KW-1185">Reference proteome</keyword>
<dbReference type="Gene3D" id="1.10.530.10">
    <property type="match status" value="1"/>
</dbReference>
<protein>
    <submittedName>
        <fullName evidence="3">Bax protein</fullName>
    </submittedName>
</protein>
<dbReference type="STRING" id="1123397.SAMN05660831_01104"/>
<dbReference type="AlphaFoldDB" id="A0A1I1QK52"/>
<organism evidence="3 4">
    <name type="scientific">Thiohalospira halophila DSM 15071</name>
    <dbReference type="NCBI Taxonomy" id="1123397"/>
    <lineage>
        <taxon>Bacteria</taxon>
        <taxon>Pseudomonadati</taxon>
        <taxon>Pseudomonadota</taxon>
        <taxon>Gammaproteobacteria</taxon>
        <taxon>Thiohalospirales</taxon>
        <taxon>Thiohalospiraceae</taxon>
        <taxon>Thiohalospira</taxon>
    </lineage>
</organism>
<keyword evidence="1" id="KW-0472">Membrane</keyword>
<dbReference type="PANTHER" id="PTHR40572">
    <property type="entry name" value="PROTEIN BAX"/>
    <property type="match status" value="1"/>
</dbReference>
<proteinExistence type="predicted"/>
<dbReference type="GO" id="GO:0004040">
    <property type="term" value="F:amidase activity"/>
    <property type="evidence" value="ECO:0007669"/>
    <property type="project" value="InterPro"/>
</dbReference>
<keyword evidence="1" id="KW-1133">Transmembrane helix</keyword>
<feature type="domain" description="Mannosyl-glycoprotein endo-beta-N-acetylglucosamidase-like" evidence="2">
    <location>
        <begin position="168"/>
        <end position="292"/>
    </location>
</feature>
<sequence>MSASHETPDHRSTWLGLGTAFLLALIIAAWLLSTTRQPAPWEGAVELRTLPTMPATALAKRFDEAGHTWPPEGPVPALSVRTMPSDMGDLRAPERKALFFRIILPLAIAENRRIEAQRDFIRSALNNGRPAPESAEAARLAELAREYKVDPALPPSQLKRRLLHRADTLPPALILVQAANESGWGTSRFTQQANNLFGVWTYNPEEGIRPTRAGAGTTHSVRLYRDIQHSVRGYIHNINAGHAYADLRELRAQRRASGNGVTAHALAAGLERYSERGQEYIDELRSMMVNNDLRDMGLRRLALAD</sequence>
<keyword evidence="1" id="KW-0812">Transmembrane</keyword>
<evidence type="ECO:0000313" key="3">
    <source>
        <dbReference type="EMBL" id="SFD19653.1"/>
    </source>
</evidence>
<dbReference type="InterPro" id="IPR002901">
    <property type="entry name" value="MGlyc_endo_b_GlcNAc-like_dom"/>
</dbReference>
<reference evidence="3 4" key="1">
    <citation type="submission" date="2016-10" db="EMBL/GenBank/DDBJ databases">
        <authorList>
            <person name="de Groot N.N."/>
        </authorList>
    </citation>
    <scope>NUCLEOTIDE SEQUENCE [LARGE SCALE GENOMIC DNA]</scope>
    <source>
        <strain evidence="3 4">HL3</strain>
    </source>
</reference>
<dbReference type="OrthoDB" id="9788155at2"/>
<gene>
    <name evidence="3" type="ORF">SAMN05660831_01104</name>
</gene>
<feature type="transmembrane region" description="Helical" evidence="1">
    <location>
        <begin position="12"/>
        <end position="32"/>
    </location>
</feature>
<evidence type="ECO:0000259" key="2">
    <source>
        <dbReference type="Pfam" id="PF01832"/>
    </source>
</evidence>
<dbReference type="RefSeq" id="WP_093427750.1">
    <property type="nucleotide sequence ID" value="NZ_FOMJ01000002.1"/>
</dbReference>
<accession>A0A1I1QK52</accession>
<evidence type="ECO:0000256" key="1">
    <source>
        <dbReference type="SAM" id="Phobius"/>
    </source>
</evidence>
<dbReference type="InterPro" id="IPR053195">
    <property type="entry name" value="Bax-like"/>
</dbReference>
<dbReference type="Proteomes" id="UP000198611">
    <property type="component" value="Unassembled WGS sequence"/>
</dbReference>
<dbReference type="Pfam" id="PF01832">
    <property type="entry name" value="Glucosaminidase"/>
    <property type="match status" value="1"/>
</dbReference>
<dbReference type="PANTHER" id="PTHR40572:SF1">
    <property type="entry name" value="PROTEIN BAX"/>
    <property type="match status" value="1"/>
</dbReference>